<comment type="similarity">
    <text evidence="7">Belongs to the major facilitator superfamily. Sugar transporter (TC 2.A.1.1) family. Trehalose transporter subfamily.</text>
</comment>
<dbReference type="PROSITE" id="PS50850">
    <property type="entry name" value="MFS"/>
    <property type="match status" value="1"/>
</dbReference>
<keyword evidence="3 8" id="KW-0812">Transmembrane</keyword>
<keyword evidence="5 8" id="KW-0472">Membrane</keyword>
<evidence type="ECO:0000256" key="4">
    <source>
        <dbReference type="ARBA" id="ARBA00022989"/>
    </source>
</evidence>
<feature type="transmembrane region" description="Helical" evidence="8">
    <location>
        <begin position="377"/>
        <end position="397"/>
    </location>
</feature>
<dbReference type="InterPro" id="IPR020846">
    <property type="entry name" value="MFS_dom"/>
</dbReference>
<dbReference type="SUPFAM" id="SSF103473">
    <property type="entry name" value="MFS general substrate transporter"/>
    <property type="match status" value="1"/>
</dbReference>
<dbReference type="PRINTS" id="PR00171">
    <property type="entry name" value="SUGRTRNSPORT"/>
</dbReference>
<evidence type="ECO:0000259" key="9">
    <source>
        <dbReference type="PROSITE" id="PS50850"/>
    </source>
</evidence>
<dbReference type="PANTHER" id="PTHR48021:SF47">
    <property type="entry name" value="GH17672P"/>
    <property type="match status" value="1"/>
</dbReference>
<dbReference type="GO" id="GO:0022857">
    <property type="term" value="F:transmembrane transporter activity"/>
    <property type="evidence" value="ECO:0007669"/>
    <property type="project" value="InterPro"/>
</dbReference>
<keyword evidence="2" id="KW-1003">Cell membrane</keyword>
<dbReference type="AlphaFoldDB" id="A0AAV8X0D6"/>
<feature type="transmembrane region" description="Helical" evidence="8">
    <location>
        <begin position="409"/>
        <end position="428"/>
    </location>
</feature>
<keyword evidence="6" id="KW-0325">Glycoprotein</keyword>
<dbReference type="Pfam" id="PF00083">
    <property type="entry name" value="Sugar_tr"/>
    <property type="match status" value="1"/>
</dbReference>
<dbReference type="EMBL" id="JANEYF010004209">
    <property type="protein sequence ID" value="KAJ8931865.1"/>
    <property type="molecule type" value="Genomic_DNA"/>
</dbReference>
<name>A0AAV8X0D6_9CUCU</name>
<dbReference type="InterPro" id="IPR036259">
    <property type="entry name" value="MFS_trans_sf"/>
</dbReference>
<sequence>MLNSVNLLATAGDVALSWTSPIYPKLYSNDSSVNPLGRPITEDEDGWLGSLVTIGAIVGPLPFTFIAGKFGRKISILCIAVPYIISYCTMAFARTIYLYYFGRVLAGLGMGGGYAVLPMYIAEISEDSNRGMMTMTLNVFWALGDFIPFAVGPFLSIMWFNIILAAIPIVFVVIFYSIGIETPYYLVGVNRIEEAEKSLLKLRSAKNKGVPRELENIQIHLKEDEGGHFSDILRRKELRKAFIICMVLITAQALSGFSAITFYLQSIFEASGTSISPEISSLVFGLGLLMSSFFAPVLIDRLGRRILTISSCFGTSLSLLLIGAFFYIKDSTDLSTDSIFWIPILSLILFIFSLNFGLGAIPFTLCSELFPNNVKQIAASAVSSMCWIATFIITRFFNDMNAGMGIAGSFWFFSASCLAATIFSIIFVPETKGKSFSDIQDMLKYGSAKKGNK</sequence>
<feature type="transmembrane region" description="Helical" evidence="8">
    <location>
        <begin position="340"/>
        <end position="365"/>
    </location>
</feature>
<comment type="subcellular location">
    <subcellularLocation>
        <location evidence="1">Cell membrane</location>
        <topology evidence="1">Multi-pass membrane protein</topology>
    </subcellularLocation>
</comment>
<keyword evidence="4 8" id="KW-1133">Transmembrane helix</keyword>
<feature type="transmembrane region" description="Helical" evidence="8">
    <location>
        <begin position="279"/>
        <end position="299"/>
    </location>
</feature>
<evidence type="ECO:0000256" key="1">
    <source>
        <dbReference type="ARBA" id="ARBA00004651"/>
    </source>
</evidence>
<dbReference type="InterPro" id="IPR003663">
    <property type="entry name" value="Sugar/inositol_transpt"/>
</dbReference>
<protein>
    <recommendedName>
        <fullName evidence="9">Major facilitator superfamily (MFS) profile domain-containing protein</fullName>
    </recommendedName>
</protein>
<feature type="transmembrane region" description="Helical" evidence="8">
    <location>
        <begin position="157"/>
        <end position="178"/>
    </location>
</feature>
<dbReference type="FunFam" id="1.20.1250.20:FF:000055">
    <property type="entry name" value="Facilitated trehalose transporter Tret1-2 homolog"/>
    <property type="match status" value="1"/>
</dbReference>
<feature type="transmembrane region" description="Helical" evidence="8">
    <location>
        <begin position="133"/>
        <end position="151"/>
    </location>
</feature>
<reference evidence="10" key="1">
    <citation type="journal article" date="2023" name="Insect Mol. Biol.">
        <title>Genome sequencing provides insights into the evolution of gene families encoding plant cell wall-degrading enzymes in longhorned beetles.</title>
        <authorList>
            <person name="Shin N.R."/>
            <person name="Okamura Y."/>
            <person name="Kirsch R."/>
            <person name="Pauchet Y."/>
        </authorList>
    </citation>
    <scope>NUCLEOTIDE SEQUENCE</scope>
    <source>
        <strain evidence="10">RBIC_L_NR</strain>
    </source>
</reference>
<dbReference type="InterPro" id="IPR005828">
    <property type="entry name" value="MFS_sugar_transport-like"/>
</dbReference>
<dbReference type="InterPro" id="IPR005829">
    <property type="entry name" value="Sugar_transporter_CS"/>
</dbReference>
<comment type="caution">
    <text evidence="10">The sequence shown here is derived from an EMBL/GenBank/DDBJ whole genome shotgun (WGS) entry which is preliminary data.</text>
</comment>
<dbReference type="Gene3D" id="1.20.1250.20">
    <property type="entry name" value="MFS general substrate transporter like domains"/>
    <property type="match status" value="1"/>
</dbReference>
<evidence type="ECO:0000313" key="10">
    <source>
        <dbReference type="EMBL" id="KAJ8931865.1"/>
    </source>
</evidence>
<feature type="transmembrane region" description="Helical" evidence="8">
    <location>
        <begin position="99"/>
        <end position="121"/>
    </location>
</feature>
<feature type="transmembrane region" description="Helical" evidence="8">
    <location>
        <begin position="47"/>
        <end position="67"/>
    </location>
</feature>
<proteinExistence type="inferred from homology"/>
<dbReference type="PROSITE" id="PS00217">
    <property type="entry name" value="SUGAR_TRANSPORT_2"/>
    <property type="match status" value="1"/>
</dbReference>
<evidence type="ECO:0000256" key="7">
    <source>
        <dbReference type="ARBA" id="ARBA00024348"/>
    </source>
</evidence>
<evidence type="ECO:0000256" key="6">
    <source>
        <dbReference type="ARBA" id="ARBA00023180"/>
    </source>
</evidence>
<evidence type="ECO:0000256" key="3">
    <source>
        <dbReference type="ARBA" id="ARBA00022692"/>
    </source>
</evidence>
<feature type="domain" description="Major facilitator superfamily (MFS) profile" evidence="9">
    <location>
        <begin position="1"/>
        <end position="432"/>
    </location>
</feature>
<feature type="transmembrane region" description="Helical" evidence="8">
    <location>
        <begin position="74"/>
        <end position="93"/>
    </location>
</feature>
<gene>
    <name evidence="10" type="ORF">NQ314_015131</name>
</gene>
<evidence type="ECO:0000256" key="5">
    <source>
        <dbReference type="ARBA" id="ARBA00023136"/>
    </source>
</evidence>
<dbReference type="Proteomes" id="UP001162156">
    <property type="component" value="Unassembled WGS sequence"/>
</dbReference>
<feature type="transmembrane region" description="Helical" evidence="8">
    <location>
        <begin position="306"/>
        <end position="328"/>
    </location>
</feature>
<accession>A0AAV8X0D6</accession>
<dbReference type="GO" id="GO:0005886">
    <property type="term" value="C:plasma membrane"/>
    <property type="evidence" value="ECO:0007669"/>
    <property type="project" value="UniProtKB-SubCell"/>
</dbReference>
<feature type="transmembrane region" description="Helical" evidence="8">
    <location>
        <begin position="241"/>
        <end position="264"/>
    </location>
</feature>
<evidence type="ECO:0000256" key="8">
    <source>
        <dbReference type="SAM" id="Phobius"/>
    </source>
</evidence>
<dbReference type="InterPro" id="IPR050549">
    <property type="entry name" value="MFS_Trehalose_Transporter"/>
</dbReference>
<evidence type="ECO:0000313" key="11">
    <source>
        <dbReference type="Proteomes" id="UP001162156"/>
    </source>
</evidence>
<organism evidence="10 11">
    <name type="scientific">Rhamnusium bicolor</name>
    <dbReference type="NCBI Taxonomy" id="1586634"/>
    <lineage>
        <taxon>Eukaryota</taxon>
        <taxon>Metazoa</taxon>
        <taxon>Ecdysozoa</taxon>
        <taxon>Arthropoda</taxon>
        <taxon>Hexapoda</taxon>
        <taxon>Insecta</taxon>
        <taxon>Pterygota</taxon>
        <taxon>Neoptera</taxon>
        <taxon>Endopterygota</taxon>
        <taxon>Coleoptera</taxon>
        <taxon>Polyphaga</taxon>
        <taxon>Cucujiformia</taxon>
        <taxon>Chrysomeloidea</taxon>
        <taxon>Cerambycidae</taxon>
        <taxon>Lepturinae</taxon>
        <taxon>Rhagiini</taxon>
        <taxon>Rhamnusium</taxon>
    </lineage>
</organism>
<evidence type="ECO:0000256" key="2">
    <source>
        <dbReference type="ARBA" id="ARBA00022475"/>
    </source>
</evidence>
<dbReference type="PANTHER" id="PTHR48021">
    <property type="match status" value="1"/>
</dbReference>
<keyword evidence="11" id="KW-1185">Reference proteome</keyword>